<comment type="caution">
    <text evidence="2">The sequence shown here is derived from an EMBL/GenBank/DDBJ whole genome shotgun (WGS) entry which is preliminary data.</text>
</comment>
<dbReference type="AlphaFoldDB" id="A0AAD9IPM3"/>
<organism evidence="2 3">
    <name type="scientific">Prototheca wickerhamii</name>
    <dbReference type="NCBI Taxonomy" id="3111"/>
    <lineage>
        <taxon>Eukaryota</taxon>
        <taxon>Viridiplantae</taxon>
        <taxon>Chlorophyta</taxon>
        <taxon>core chlorophytes</taxon>
        <taxon>Trebouxiophyceae</taxon>
        <taxon>Chlorellales</taxon>
        <taxon>Chlorellaceae</taxon>
        <taxon>Prototheca</taxon>
    </lineage>
</organism>
<sequence length="89" mass="9404">MSTRSIDPEGPGGRGGVTAQVPKDVADRFEAAVNKHQEAGTKSDEPLDDKHKSGMEPVTERARDLKDVAEAKGSGDDTRAPESGFPADK</sequence>
<proteinExistence type="predicted"/>
<accession>A0AAD9IPM3</accession>
<feature type="compositionally biased region" description="Basic and acidic residues" evidence="1">
    <location>
        <begin position="24"/>
        <end position="80"/>
    </location>
</feature>
<dbReference type="Proteomes" id="UP001255856">
    <property type="component" value="Unassembled WGS sequence"/>
</dbReference>
<name>A0AAD9IPM3_PROWI</name>
<keyword evidence="3" id="KW-1185">Reference proteome</keyword>
<evidence type="ECO:0000313" key="3">
    <source>
        <dbReference type="Proteomes" id="UP001255856"/>
    </source>
</evidence>
<protein>
    <submittedName>
        <fullName evidence="2">Uncharacterized protein</fullName>
    </submittedName>
</protein>
<evidence type="ECO:0000256" key="1">
    <source>
        <dbReference type="SAM" id="MobiDB-lite"/>
    </source>
</evidence>
<reference evidence="2" key="1">
    <citation type="submission" date="2021-01" db="EMBL/GenBank/DDBJ databases">
        <authorList>
            <person name="Eckstrom K.M.E."/>
        </authorList>
    </citation>
    <scope>NUCLEOTIDE SEQUENCE</scope>
    <source>
        <strain evidence="2">UVCC 0001</strain>
    </source>
</reference>
<evidence type="ECO:0000313" key="2">
    <source>
        <dbReference type="EMBL" id="KAK2080782.1"/>
    </source>
</evidence>
<gene>
    <name evidence="2" type="ORF">QBZ16_000636</name>
</gene>
<feature type="region of interest" description="Disordered" evidence="1">
    <location>
        <begin position="1"/>
        <end position="89"/>
    </location>
</feature>
<dbReference type="EMBL" id="JASFZW010000001">
    <property type="protein sequence ID" value="KAK2080782.1"/>
    <property type="molecule type" value="Genomic_DNA"/>
</dbReference>